<organism evidence="7 8">
    <name type="scientific">Gulbenkiania indica</name>
    <dbReference type="NCBI Taxonomy" id="375574"/>
    <lineage>
        <taxon>Bacteria</taxon>
        <taxon>Pseudomonadati</taxon>
        <taxon>Pseudomonadota</taxon>
        <taxon>Betaproteobacteria</taxon>
        <taxon>Neisseriales</taxon>
        <taxon>Chromobacteriaceae</taxon>
        <taxon>Gulbenkiania</taxon>
    </lineage>
</organism>
<dbReference type="Gene3D" id="3.40.640.10">
    <property type="entry name" value="Type I PLP-dependent aspartate aminotransferase-like (Major domain)"/>
    <property type="match status" value="1"/>
</dbReference>
<protein>
    <submittedName>
        <fullName evidence="7">Arginine/lysine/ornithine decarboxylase</fullName>
    </submittedName>
</protein>
<gene>
    <name evidence="7" type="ORF">Ga0061063_2112</name>
</gene>
<dbReference type="OrthoDB" id="9761189at2"/>
<keyword evidence="5" id="KW-0456">Lyase</keyword>
<evidence type="ECO:0000256" key="2">
    <source>
        <dbReference type="ARBA" id="ARBA00010671"/>
    </source>
</evidence>
<dbReference type="Proteomes" id="UP000243535">
    <property type="component" value="Unassembled WGS sequence"/>
</dbReference>
<dbReference type="GO" id="GO:0016831">
    <property type="term" value="F:carboxy-lyase activity"/>
    <property type="evidence" value="ECO:0007669"/>
    <property type="project" value="UniProtKB-KW"/>
</dbReference>
<dbReference type="InterPro" id="IPR008286">
    <property type="entry name" value="Prn/Lys/Arg_de-COase_C"/>
</dbReference>
<evidence type="ECO:0000313" key="7">
    <source>
        <dbReference type="EMBL" id="CUA84529.1"/>
    </source>
</evidence>
<dbReference type="EMBL" id="CYHA01000004">
    <property type="protein sequence ID" value="CUA84529.1"/>
    <property type="molecule type" value="Genomic_DNA"/>
</dbReference>
<dbReference type="Pfam" id="PF01276">
    <property type="entry name" value="OKR_DC_1"/>
    <property type="match status" value="1"/>
</dbReference>
<dbReference type="Gene3D" id="3.90.100.10">
    <property type="entry name" value="Orn/Lys/Arg decarboxylase, C-terminal domain"/>
    <property type="match status" value="1"/>
</dbReference>
<comment type="similarity">
    <text evidence="2">Belongs to the Orn/Lys/Arg decarboxylase class-I family.</text>
</comment>
<evidence type="ECO:0000256" key="5">
    <source>
        <dbReference type="ARBA" id="ARBA00023239"/>
    </source>
</evidence>
<dbReference type="PANTHER" id="PTHR43277:SF4">
    <property type="entry name" value="ARGININE DECARBOXYLASE"/>
    <property type="match status" value="1"/>
</dbReference>
<evidence type="ECO:0000256" key="4">
    <source>
        <dbReference type="ARBA" id="ARBA00022898"/>
    </source>
</evidence>
<dbReference type="PANTHER" id="PTHR43277">
    <property type="entry name" value="ARGININE DECARBOXYLASE"/>
    <property type="match status" value="1"/>
</dbReference>
<evidence type="ECO:0000259" key="6">
    <source>
        <dbReference type="PROSITE" id="PS00703"/>
    </source>
</evidence>
<feature type="domain" description="Orn/Lys/Arg decarboxylases family 1 pyridoxal-P attachment site" evidence="6">
    <location>
        <begin position="362"/>
        <end position="376"/>
    </location>
</feature>
<evidence type="ECO:0000256" key="3">
    <source>
        <dbReference type="ARBA" id="ARBA00022793"/>
    </source>
</evidence>
<keyword evidence="8" id="KW-1185">Reference proteome</keyword>
<dbReference type="Pfam" id="PF03711">
    <property type="entry name" value="OKR_DC_1_C"/>
    <property type="match status" value="1"/>
</dbReference>
<dbReference type="CDD" id="cd00615">
    <property type="entry name" value="Orn_deC_like"/>
    <property type="match status" value="1"/>
</dbReference>
<dbReference type="InterPro" id="IPR015421">
    <property type="entry name" value="PyrdxlP-dep_Trfase_major"/>
</dbReference>
<keyword evidence="4" id="KW-0663">Pyridoxal phosphate</keyword>
<evidence type="ECO:0000256" key="1">
    <source>
        <dbReference type="ARBA" id="ARBA00001933"/>
    </source>
</evidence>
<comment type="cofactor">
    <cofactor evidence="1">
        <name>pyridoxal 5'-phosphate</name>
        <dbReference type="ChEBI" id="CHEBI:597326"/>
    </cofactor>
</comment>
<dbReference type="InterPro" id="IPR015424">
    <property type="entry name" value="PyrdxlP-dep_Trfase"/>
</dbReference>
<sequence>MTPISRVLVVSDDAAWLADRLAGLGAAAVRLENPYGLTFVGSADAQAALEAIAADGEIQIVLVDKRLAERRSRQAASELANRINAFRPEISLYVFLEDDDQKAGVEELASHAVDGYFYRDETDFHGWFRILSAEIAEKSATPFYDRLKQYVRMAKDSWHTPGHSGGDSLKGSAWVGEFYDFVGENLLRADLSVSVPMLDSLLHPTGVIAEAQMLAAKAFGARKTYFATNGTSTSNKVIFQTLLAPGNKLLLDRNCHKSVHHGVILSGARPVYLDSSVNRRYGIFGPVPKATVLEAIEANPDARVLILTSCTYDGLRYDLAPIVEAAHARGIKVIVDEAWYGHARFHPAFRPTALESGADYVTQSTHKVLSAFSQASMIHVNDPGFDEHLFRENFNMHASTSPQYSLIASLDVARKQAVMEGYRILERTLRLAQELRQKINSTGVFRVLELEDLLSEEVREDGITLDPTKLTVDISESGYTADELQQLLFERFNIQVEKTTFNTLTLLLTMGTTRSKVSRLHDAMLRVAKDRRPPRVFSRLPEIPRFTRLACLPRDAFYEGGERLPLLDDDGRPNPALVGRVCCDQVVPYPPGIPVLVPGQVIEETITSYLARLQKTQKTIEMHGLAEDGGEFMVRVLKPEELERLPGRLLFS</sequence>
<dbReference type="STRING" id="375574.GCA_001418035_01902"/>
<dbReference type="PROSITE" id="PS00703">
    <property type="entry name" value="OKR_DC_1"/>
    <property type="match status" value="1"/>
</dbReference>
<dbReference type="RefSeq" id="WP_055434164.1">
    <property type="nucleotide sequence ID" value="NZ_CYHA01000004.1"/>
</dbReference>
<reference evidence="8" key="1">
    <citation type="submission" date="2015-08" db="EMBL/GenBank/DDBJ databases">
        <authorList>
            <person name="Varghese N."/>
        </authorList>
    </citation>
    <scope>NUCLEOTIDE SEQUENCE [LARGE SCALE GENOMIC DNA]</scope>
    <source>
        <strain evidence="8">DSM 17901</strain>
    </source>
</reference>
<evidence type="ECO:0000313" key="8">
    <source>
        <dbReference type="Proteomes" id="UP000243535"/>
    </source>
</evidence>
<dbReference type="InterPro" id="IPR000310">
    <property type="entry name" value="Orn/Lys/Arg_deCO2ase_major_dom"/>
</dbReference>
<dbReference type="InterPro" id="IPR052357">
    <property type="entry name" value="Orn_Lys_Arg_decarboxylase-I"/>
</dbReference>
<accession>A0A0K6H190</accession>
<keyword evidence="3" id="KW-0210">Decarboxylase</keyword>
<dbReference type="SUPFAM" id="SSF53383">
    <property type="entry name" value="PLP-dependent transferases"/>
    <property type="match status" value="1"/>
</dbReference>
<dbReference type="AlphaFoldDB" id="A0A0K6H190"/>
<name>A0A0K6H190_9NEIS</name>
<proteinExistence type="inferred from homology"/>